<comment type="similarity">
    <text evidence="2">Belongs to the nitroreductase family.</text>
</comment>
<evidence type="ECO:0000256" key="4">
    <source>
        <dbReference type="ARBA" id="ARBA00022643"/>
    </source>
</evidence>
<keyword evidence="3" id="KW-0285">Flavoprotein</keyword>
<gene>
    <name evidence="7" type="ORF">FD47_GL002228</name>
</gene>
<protein>
    <submittedName>
        <fullName evidence="7">Nitroreductase family protein</fullName>
    </submittedName>
</protein>
<keyword evidence="5" id="KW-0560">Oxidoreductase</keyword>
<dbReference type="Proteomes" id="UP000051010">
    <property type="component" value="Unassembled WGS sequence"/>
</dbReference>
<dbReference type="PANTHER" id="PTHR43673:SF2">
    <property type="entry name" value="NITROREDUCTASE"/>
    <property type="match status" value="1"/>
</dbReference>
<evidence type="ECO:0000259" key="6">
    <source>
        <dbReference type="Pfam" id="PF00881"/>
    </source>
</evidence>
<dbReference type="RefSeq" id="WP_054735781.1">
    <property type="nucleotide sequence ID" value="NZ_AZFZ01000052.1"/>
</dbReference>
<evidence type="ECO:0000256" key="3">
    <source>
        <dbReference type="ARBA" id="ARBA00022630"/>
    </source>
</evidence>
<accession>A0A0R1YGZ5</accession>
<evidence type="ECO:0000313" key="8">
    <source>
        <dbReference type="Proteomes" id="UP000051010"/>
    </source>
</evidence>
<organism evidence="7 8">
    <name type="scientific">Lentilactobacillus parafarraginis DSM 18390 = JCM 14109</name>
    <dbReference type="NCBI Taxonomy" id="1423786"/>
    <lineage>
        <taxon>Bacteria</taxon>
        <taxon>Bacillati</taxon>
        <taxon>Bacillota</taxon>
        <taxon>Bacilli</taxon>
        <taxon>Lactobacillales</taxon>
        <taxon>Lactobacillaceae</taxon>
        <taxon>Lentilactobacillus</taxon>
    </lineage>
</organism>
<dbReference type="PATRIC" id="fig|1423786.4.peg.2342"/>
<evidence type="ECO:0000256" key="2">
    <source>
        <dbReference type="ARBA" id="ARBA00007118"/>
    </source>
</evidence>
<dbReference type="GO" id="GO:0016491">
    <property type="term" value="F:oxidoreductase activity"/>
    <property type="evidence" value="ECO:0007669"/>
    <property type="project" value="UniProtKB-KW"/>
</dbReference>
<dbReference type="EMBL" id="AZFZ01000052">
    <property type="protein sequence ID" value="KRM41790.1"/>
    <property type="molecule type" value="Genomic_DNA"/>
</dbReference>
<dbReference type="InterPro" id="IPR000415">
    <property type="entry name" value="Nitroreductase-like"/>
</dbReference>
<comment type="cofactor">
    <cofactor evidence="1">
        <name>FMN</name>
        <dbReference type="ChEBI" id="CHEBI:58210"/>
    </cofactor>
</comment>
<dbReference type="AlphaFoldDB" id="A0A0R1YGZ5"/>
<sequence>METFKMIQARKAIRKYRDEQISDDQLHELLVAANAGPVGMGRYENYRLTVIQDPQVLGKLTGIYGAPTVIVISVANGDTAEALSAGAIAHNIELAAEDQGLGANYNMASLESIPSETVPDGFKPIFAVTIGQTDEAFTPREVPLDRIKTNIVK</sequence>
<keyword evidence="4" id="KW-0288">FMN</keyword>
<feature type="domain" description="Nitroreductase" evidence="6">
    <location>
        <begin position="58"/>
        <end position="105"/>
    </location>
</feature>
<reference evidence="7 8" key="1">
    <citation type="journal article" date="2015" name="Genome Announc.">
        <title>Expanding the biotechnology potential of lactobacilli through comparative genomics of 213 strains and associated genera.</title>
        <authorList>
            <person name="Sun Z."/>
            <person name="Harris H.M."/>
            <person name="McCann A."/>
            <person name="Guo C."/>
            <person name="Argimon S."/>
            <person name="Zhang W."/>
            <person name="Yang X."/>
            <person name="Jeffery I.B."/>
            <person name="Cooney J.C."/>
            <person name="Kagawa T.F."/>
            <person name="Liu W."/>
            <person name="Song Y."/>
            <person name="Salvetti E."/>
            <person name="Wrobel A."/>
            <person name="Rasinkangas P."/>
            <person name="Parkhill J."/>
            <person name="Rea M.C."/>
            <person name="O'Sullivan O."/>
            <person name="Ritari J."/>
            <person name="Douillard F.P."/>
            <person name="Paul Ross R."/>
            <person name="Yang R."/>
            <person name="Briner A.E."/>
            <person name="Felis G.E."/>
            <person name="de Vos W.M."/>
            <person name="Barrangou R."/>
            <person name="Klaenhammer T.R."/>
            <person name="Caufield P.W."/>
            <person name="Cui Y."/>
            <person name="Zhang H."/>
            <person name="O'Toole P.W."/>
        </authorList>
    </citation>
    <scope>NUCLEOTIDE SEQUENCE [LARGE SCALE GENOMIC DNA]</scope>
    <source>
        <strain evidence="7 8">DSM 18390</strain>
    </source>
</reference>
<evidence type="ECO:0000256" key="5">
    <source>
        <dbReference type="ARBA" id="ARBA00023002"/>
    </source>
</evidence>
<dbReference type="Pfam" id="PF00881">
    <property type="entry name" value="Nitroreductase"/>
    <property type="match status" value="2"/>
</dbReference>
<dbReference type="InterPro" id="IPR029479">
    <property type="entry name" value="Nitroreductase"/>
</dbReference>
<evidence type="ECO:0000313" key="7">
    <source>
        <dbReference type="EMBL" id="KRM41790.1"/>
    </source>
</evidence>
<dbReference type="Gene3D" id="3.40.109.10">
    <property type="entry name" value="NADH Oxidase"/>
    <property type="match status" value="1"/>
</dbReference>
<feature type="domain" description="Nitroreductase" evidence="6">
    <location>
        <begin position="7"/>
        <end position="57"/>
    </location>
</feature>
<proteinExistence type="inferred from homology"/>
<name>A0A0R1YGZ5_9LACO</name>
<comment type="caution">
    <text evidence="7">The sequence shown here is derived from an EMBL/GenBank/DDBJ whole genome shotgun (WGS) entry which is preliminary data.</text>
</comment>
<evidence type="ECO:0000256" key="1">
    <source>
        <dbReference type="ARBA" id="ARBA00001917"/>
    </source>
</evidence>
<dbReference type="PANTHER" id="PTHR43673">
    <property type="entry name" value="NAD(P)H NITROREDUCTASE YDGI-RELATED"/>
    <property type="match status" value="1"/>
</dbReference>
<dbReference type="SUPFAM" id="SSF55469">
    <property type="entry name" value="FMN-dependent nitroreductase-like"/>
    <property type="match status" value="1"/>
</dbReference>